<keyword evidence="8" id="KW-1185">Reference proteome</keyword>
<evidence type="ECO:0000313" key="8">
    <source>
        <dbReference type="Proteomes" id="UP001291623"/>
    </source>
</evidence>
<evidence type="ECO:0000256" key="3">
    <source>
        <dbReference type="ARBA" id="ARBA00023163"/>
    </source>
</evidence>
<protein>
    <recommendedName>
        <fullName evidence="4">AT-hook motif nuclear-localized protein</fullName>
    </recommendedName>
</protein>
<dbReference type="Pfam" id="PF03479">
    <property type="entry name" value="PCC"/>
    <property type="match status" value="1"/>
</dbReference>
<keyword evidence="3 4" id="KW-0804">Transcription</keyword>
<sequence length="300" mass="31410">MSSPMNTDKFSVIDASAFPPSPSPSEIDKMVDSFISYDESRYRGPHYCSSPRPSAEDSTVAGAGLSPTSKRERPSEHGLGESTPAPTPSIAGNKRPRPSEHGLDESTPAPPLSAAAAATPPTGPVFSEAAQRGADTTPAAKKPRGRPIGSKNKQKPQPKAKPTPTPTPETFDVARKIVSESAGSTSTIHTLSVEAGEDIAEKIVSFIIHETAPVKILFATGEVSTMTVKKPGRSGEITKHEGLYRIMTLSGSFTWPEIDGQHCWSGALDLLTLSSDGLVVGGSAAGELIAASPTRVCILK</sequence>
<evidence type="ECO:0000259" key="6">
    <source>
        <dbReference type="PROSITE" id="PS51742"/>
    </source>
</evidence>
<dbReference type="Gene3D" id="3.30.1330.80">
    <property type="entry name" value="Hypothetical protein, similar to alpha- acetolactate decarboxylase, domain 2"/>
    <property type="match status" value="1"/>
</dbReference>
<evidence type="ECO:0000256" key="5">
    <source>
        <dbReference type="SAM" id="MobiDB-lite"/>
    </source>
</evidence>
<name>A0AAE1V8W0_9SOLA</name>
<dbReference type="AlphaFoldDB" id="A0AAE1V8W0"/>
<proteinExistence type="predicted"/>
<dbReference type="PANTHER" id="PTHR31500:SF57">
    <property type="entry name" value="AT-HOOK MOTIF NUCLEAR-LOCALIZED PROTEIN 10"/>
    <property type="match status" value="1"/>
</dbReference>
<dbReference type="PANTHER" id="PTHR31500">
    <property type="entry name" value="AT-HOOK MOTIF NUCLEAR-LOCALIZED PROTEIN 9"/>
    <property type="match status" value="1"/>
</dbReference>
<dbReference type="EMBL" id="JAVYJV010000015">
    <property type="protein sequence ID" value="KAK4351760.1"/>
    <property type="molecule type" value="Genomic_DNA"/>
</dbReference>
<comment type="caution">
    <text evidence="7">The sequence shown here is derived from an EMBL/GenBank/DDBJ whole genome shotgun (WGS) entry which is preliminary data.</text>
</comment>
<dbReference type="Proteomes" id="UP001291623">
    <property type="component" value="Unassembled WGS sequence"/>
</dbReference>
<feature type="region of interest" description="Disordered" evidence="5">
    <location>
        <begin position="1"/>
        <end position="170"/>
    </location>
</feature>
<dbReference type="InterPro" id="IPR005175">
    <property type="entry name" value="PPC_dom"/>
</dbReference>
<keyword evidence="4" id="KW-0539">Nucleus</keyword>
<organism evidence="7 8">
    <name type="scientific">Anisodus tanguticus</name>
    <dbReference type="NCBI Taxonomy" id="243964"/>
    <lineage>
        <taxon>Eukaryota</taxon>
        <taxon>Viridiplantae</taxon>
        <taxon>Streptophyta</taxon>
        <taxon>Embryophyta</taxon>
        <taxon>Tracheophyta</taxon>
        <taxon>Spermatophyta</taxon>
        <taxon>Magnoliopsida</taxon>
        <taxon>eudicotyledons</taxon>
        <taxon>Gunneridae</taxon>
        <taxon>Pentapetalae</taxon>
        <taxon>asterids</taxon>
        <taxon>lamiids</taxon>
        <taxon>Solanales</taxon>
        <taxon>Solanaceae</taxon>
        <taxon>Solanoideae</taxon>
        <taxon>Hyoscyameae</taxon>
        <taxon>Anisodus</taxon>
    </lineage>
</organism>
<reference evidence="7" key="1">
    <citation type="submission" date="2023-12" db="EMBL/GenBank/DDBJ databases">
        <title>Genome assembly of Anisodus tanguticus.</title>
        <authorList>
            <person name="Wang Y.-J."/>
        </authorList>
    </citation>
    <scope>NUCLEOTIDE SEQUENCE</scope>
    <source>
        <strain evidence="7">KB-2021</strain>
        <tissue evidence="7">Leaf</tissue>
    </source>
</reference>
<dbReference type="InterPro" id="IPR039605">
    <property type="entry name" value="AHL"/>
</dbReference>
<feature type="domain" description="PPC" evidence="6">
    <location>
        <begin position="183"/>
        <end position="300"/>
    </location>
</feature>
<evidence type="ECO:0000256" key="4">
    <source>
        <dbReference type="RuleBase" id="RU367031"/>
    </source>
</evidence>
<accession>A0AAE1V8W0</accession>
<evidence type="ECO:0000256" key="2">
    <source>
        <dbReference type="ARBA" id="ARBA00023125"/>
    </source>
</evidence>
<dbReference type="PROSITE" id="PS51742">
    <property type="entry name" value="PPC"/>
    <property type="match status" value="1"/>
</dbReference>
<comment type="domain">
    <text evidence="4">The PPC domain mediates interactions between AHL proteins.</text>
</comment>
<dbReference type="GO" id="GO:0003680">
    <property type="term" value="F:minor groove of adenine-thymine-rich DNA binding"/>
    <property type="evidence" value="ECO:0007669"/>
    <property type="project" value="UniProtKB-UniRule"/>
</dbReference>
<comment type="function">
    <text evidence="4">Transcription factor that specifically binds AT-rich DNA sequences related to the nuclear matrix attachment regions (MARs).</text>
</comment>
<evidence type="ECO:0000313" key="7">
    <source>
        <dbReference type="EMBL" id="KAK4351760.1"/>
    </source>
</evidence>
<dbReference type="GO" id="GO:0005634">
    <property type="term" value="C:nucleus"/>
    <property type="evidence" value="ECO:0007669"/>
    <property type="project" value="UniProtKB-SubCell"/>
</dbReference>
<evidence type="ECO:0000256" key="1">
    <source>
        <dbReference type="ARBA" id="ARBA00023015"/>
    </source>
</evidence>
<dbReference type="SUPFAM" id="SSF117856">
    <property type="entry name" value="AF0104/ALDC/Ptd012-like"/>
    <property type="match status" value="1"/>
</dbReference>
<gene>
    <name evidence="7" type="ORF">RND71_027278</name>
</gene>
<comment type="subcellular location">
    <subcellularLocation>
        <location evidence="4">Nucleus</location>
    </subcellularLocation>
</comment>
<feature type="compositionally biased region" description="Basic and acidic residues" evidence="5">
    <location>
        <begin position="69"/>
        <end position="79"/>
    </location>
</feature>
<keyword evidence="2 4" id="KW-0238">DNA-binding</keyword>
<keyword evidence="1 4" id="KW-0805">Transcription regulation</keyword>